<name>A0A412WTU6_9BACT</name>
<sequence length="401" mass="46307">MNERNRQEDKWEKIVELCEEGHYLSEEELEQWSNDPEALDVCKELLRCKNAVARRFEKCAPNSEAEWERFHARQKNAASSKKTAPSRLTANHRFLWGITTGVAASFLIVFLYTWYRGYPVHENPYMVFQATESQQQVTLQTSTGKHIALTKVPLKEELHAISTSLDKADSAELTYHDVPVNTQIAIEEKIEMHVLSVPRGQNFKLVLPDGTNVWMNAESRLTYPSRFTGNERIVQLSGEAYFQVTKDHSHPFVVQTDGLQARVLGTELNVRHYVNGEVHVTLINGKVEVCHESEDGAVCLNPGEEATWTENSKWVIKNVDLDPFIYWKEGYFYFDNTPLSAVMKELGRWYNINVIFENKELMDLKIRYFCVRNETLERAVTLLNHMKKIKVSISGNTVYLR</sequence>
<dbReference type="Proteomes" id="UP000283426">
    <property type="component" value="Unassembled WGS sequence"/>
</dbReference>
<organism evidence="3 4">
    <name type="scientific">Odoribacter splanchnicus</name>
    <dbReference type="NCBI Taxonomy" id="28118"/>
    <lineage>
        <taxon>Bacteria</taxon>
        <taxon>Pseudomonadati</taxon>
        <taxon>Bacteroidota</taxon>
        <taxon>Bacteroidia</taxon>
        <taxon>Bacteroidales</taxon>
        <taxon>Odoribacteraceae</taxon>
        <taxon>Odoribacter</taxon>
    </lineage>
</organism>
<dbReference type="Gene3D" id="2.60.120.1440">
    <property type="match status" value="1"/>
</dbReference>
<reference evidence="3 4" key="1">
    <citation type="submission" date="2018-08" db="EMBL/GenBank/DDBJ databases">
        <title>A genome reference for cultivated species of the human gut microbiota.</title>
        <authorList>
            <person name="Zou Y."/>
            <person name="Xue W."/>
            <person name="Luo G."/>
        </authorList>
    </citation>
    <scope>NUCLEOTIDE SEQUENCE [LARGE SCALE GENOMIC DNA]</scope>
    <source>
        <strain evidence="3 4">AF14-6AC</strain>
    </source>
</reference>
<proteinExistence type="predicted"/>
<dbReference type="Gene3D" id="3.55.50.30">
    <property type="match status" value="1"/>
</dbReference>
<comment type="caution">
    <text evidence="3">The sequence shown here is derived from an EMBL/GenBank/DDBJ whole genome shotgun (WGS) entry which is preliminary data.</text>
</comment>
<dbReference type="InterPro" id="IPR032508">
    <property type="entry name" value="FecR_C"/>
</dbReference>
<feature type="domain" description="FecR protein" evidence="1">
    <location>
        <begin position="195"/>
        <end position="288"/>
    </location>
</feature>
<dbReference type="AlphaFoldDB" id="A0A412WTU6"/>
<dbReference type="PANTHER" id="PTHR30273:SF2">
    <property type="entry name" value="PROTEIN FECR"/>
    <property type="match status" value="1"/>
</dbReference>
<gene>
    <name evidence="3" type="ORF">DWW24_00810</name>
</gene>
<dbReference type="InterPro" id="IPR012373">
    <property type="entry name" value="Ferrdict_sens_TM"/>
</dbReference>
<dbReference type="Pfam" id="PF04773">
    <property type="entry name" value="FecR"/>
    <property type="match status" value="1"/>
</dbReference>
<feature type="domain" description="Protein FecR C-terminal" evidence="2">
    <location>
        <begin position="331"/>
        <end position="399"/>
    </location>
</feature>
<evidence type="ECO:0000313" key="4">
    <source>
        <dbReference type="Proteomes" id="UP000283426"/>
    </source>
</evidence>
<evidence type="ECO:0000259" key="1">
    <source>
        <dbReference type="Pfam" id="PF04773"/>
    </source>
</evidence>
<dbReference type="InterPro" id="IPR006860">
    <property type="entry name" value="FecR"/>
</dbReference>
<protein>
    <submittedName>
        <fullName evidence="3">FecR family protein</fullName>
    </submittedName>
</protein>
<dbReference type="Pfam" id="PF16344">
    <property type="entry name" value="FecR_C"/>
    <property type="match status" value="1"/>
</dbReference>
<dbReference type="RefSeq" id="WP_118107028.1">
    <property type="nucleotide sequence ID" value="NZ_JABWDG010000049.1"/>
</dbReference>
<dbReference type="FunFam" id="2.60.120.1440:FF:000001">
    <property type="entry name" value="Putative anti-sigma factor"/>
    <property type="match status" value="1"/>
</dbReference>
<dbReference type="EMBL" id="QRYW01000001">
    <property type="protein sequence ID" value="RGV30639.1"/>
    <property type="molecule type" value="Genomic_DNA"/>
</dbReference>
<dbReference type="PANTHER" id="PTHR30273">
    <property type="entry name" value="PERIPLASMIC SIGNAL SENSOR AND SIGMA FACTOR ACTIVATOR FECR-RELATED"/>
    <property type="match status" value="1"/>
</dbReference>
<evidence type="ECO:0000313" key="3">
    <source>
        <dbReference type="EMBL" id="RGV30639.1"/>
    </source>
</evidence>
<dbReference type="GO" id="GO:0016989">
    <property type="term" value="F:sigma factor antagonist activity"/>
    <property type="evidence" value="ECO:0007669"/>
    <property type="project" value="TreeGrafter"/>
</dbReference>
<evidence type="ECO:0000259" key="2">
    <source>
        <dbReference type="Pfam" id="PF16344"/>
    </source>
</evidence>
<accession>A0A412WTU6</accession>